<name>A0A9W6V4X9_9ACTN</name>
<dbReference type="PANTHER" id="PTHR43464">
    <property type="entry name" value="METHYLTRANSFERASE"/>
    <property type="match status" value="1"/>
</dbReference>
<dbReference type="Gene3D" id="3.40.50.150">
    <property type="entry name" value="Vaccinia Virus protein VP39"/>
    <property type="match status" value="1"/>
</dbReference>
<evidence type="ECO:0000256" key="2">
    <source>
        <dbReference type="ARBA" id="ARBA00022679"/>
    </source>
</evidence>
<evidence type="ECO:0000256" key="1">
    <source>
        <dbReference type="ARBA" id="ARBA00022603"/>
    </source>
</evidence>
<dbReference type="CDD" id="cd02440">
    <property type="entry name" value="AdoMet_MTases"/>
    <property type="match status" value="1"/>
</dbReference>
<gene>
    <name evidence="5" type="ORF">Kpho02_60260</name>
</gene>
<evidence type="ECO:0000256" key="3">
    <source>
        <dbReference type="ARBA" id="ARBA00022691"/>
    </source>
</evidence>
<dbReference type="GO" id="GO:0032259">
    <property type="term" value="P:methylation"/>
    <property type="evidence" value="ECO:0007669"/>
    <property type="project" value="UniProtKB-KW"/>
</dbReference>
<dbReference type="InterPro" id="IPR013216">
    <property type="entry name" value="Methyltransf_11"/>
</dbReference>
<comment type="caution">
    <text evidence="5">The sequence shown here is derived from an EMBL/GenBank/DDBJ whole genome shotgun (WGS) entry which is preliminary data.</text>
</comment>
<keyword evidence="3" id="KW-0949">S-adenosyl-L-methionine</keyword>
<feature type="domain" description="Methyltransferase type 11" evidence="4">
    <location>
        <begin position="53"/>
        <end position="145"/>
    </location>
</feature>
<dbReference type="Pfam" id="PF08241">
    <property type="entry name" value="Methyltransf_11"/>
    <property type="match status" value="1"/>
</dbReference>
<evidence type="ECO:0000259" key="4">
    <source>
        <dbReference type="Pfam" id="PF08241"/>
    </source>
</evidence>
<keyword evidence="1" id="KW-0489">Methyltransferase</keyword>
<dbReference type="AlphaFoldDB" id="A0A9W6V4X9"/>
<dbReference type="InterPro" id="IPR029063">
    <property type="entry name" value="SAM-dependent_MTases_sf"/>
</dbReference>
<dbReference type="GO" id="GO:0008757">
    <property type="term" value="F:S-adenosylmethionine-dependent methyltransferase activity"/>
    <property type="evidence" value="ECO:0007669"/>
    <property type="project" value="InterPro"/>
</dbReference>
<dbReference type="RefSeq" id="WP_285739359.1">
    <property type="nucleotide sequence ID" value="NZ_BSSA01000027.1"/>
</dbReference>
<keyword evidence="2" id="KW-0808">Transferase</keyword>
<dbReference type="Proteomes" id="UP001165041">
    <property type="component" value="Unassembled WGS sequence"/>
</dbReference>
<evidence type="ECO:0000313" key="5">
    <source>
        <dbReference type="EMBL" id="GLW73728.1"/>
    </source>
</evidence>
<dbReference type="SUPFAM" id="SSF53335">
    <property type="entry name" value="S-adenosyl-L-methionine-dependent methyltransferases"/>
    <property type="match status" value="1"/>
</dbReference>
<accession>A0A9W6V4X9</accession>
<dbReference type="EMBL" id="BSSA01000027">
    <property type="protein sequence ID" value="GLW73728.1"/>
    <property type="molecule type" value="Genomic_DNA"/>
</dbReference>
<protein>
    <recommendedName>
        <fullName evidence="4">Methyltransferase type 11 domain-containing protein</fullName>
    </recommendedName>
</protein>
<organism evidence="5 6">
    <name type="scientific">Kitasatospora phosalacinea</name>
    <dbReference type="NCBI Taxonomy" id="2065"/>
    <lineage>
        <taxon>Bacteria</taxon>
        <taxon>Bacillati</taxon>
        <taxon>Actinomycetota</taxon>
        <taxon>Actinomycetes</taxon>
        <taxon>Kitasatosporales</taxon>
        <taxon>Streptomycetaceae</taxon>
        <taxon>Kitasatospora</taxon>
    </lineage>
</organism>
<dbReference type="PANTHER" id="PTHR43464:SF19">
    <property type="entry name" value="UBIQUINONE BIOSYNTHESIS O-METHYLTRANSFERASE, MITOCHONDRIAL"/>
    <property type="match status" value="1"/>
</dbReference>
<proteinExistence type="predicted"/>
<evidence type="ECO:0000313" key="6">
    <source>
        <dbReference type="Proteomes" id="UP001165041"/>
    </source>
</evidence>
<sequence>MTAQPPQQRYGESLYASANADEGERLGYLATVFDPASRAVLTGLDIPPHATCLDVGAGTGTISTWLAAMPGGPYQVTALDRDTHFLLRSAPPNVRVLQGDVTDPGLDPGRFDLVHCRFTLMHLRERDTVLRRLVSWLRPGGLLVVSDAEATGGEHSHHDAYRTSVQALWRNLAETIGTDPHCASRWPGAFHDLGLRDIRTAAHFPTVHTEPDCSRFTALTLREGGPAMLADGFAPETLRDALRHLSRPGTHEPFITMLTTWGRRPER</sequence>
<reference evidence="5" key="1">
    <citation type="submission" date="2023-02" db="EMBL/GenBank/DDBJ databases">
        <title>Kitasatospora phosalacinea NBRC 14627.</title>
        <authorList>
            <person name="Ichikawa N."/>
            <person name="Sato H."/>
            <person name="Tonouchi N."/>
        </authorList>
    </citation>
    <scope>NUCLEOTIDE SEQUENCE</scope>
    <source>
        <strain evidence="5">NBRC 14627</strain>
    </source>
</reference>